<evidence type="ECO:0000313" key="2">
    <source>
        <dbReference type="Proteomes" id="UP000095347"/>
    </source>
</evidence>
<comment type="caution">
    <text evidence="1">The sequence shown here is derived from an EMBL/GenBank/DDBJ whole genome shotgun (WGS) entry which is preliminary data.</text>
</comment>
<dbReference type="STRING" id="28181.BEN30_09400"/>
<proteinExistence type="predicted"/>
<evidence type="ECO:0000313" key="1">
    <source>
        <dbReference type="EMBL" id="OEJ67625.1"/>
    </source>
</evidence>
<dbReference type="EMBL" id="MCGG01000021">
    <property type="protein sequence ID" value="OEJ67625.1"/>
    <property type="molecule type" value="Genomic_DNA"/>
</dbReference>
<organism evidence="1 2">
    <name type="scientific">Magnetovibrio blakemorei</name>
    <dbReference type="NCBI Taxonomy" id="28181"/>
    <lineage>
        <taxon>Bacteria</taxon>
        <taxon>Pseudomonadati</taxon>
        <taxon>Pseudomonadota</taxon>
        <taxon>Alphaproteobacteria</taxon>
        <taxon>Rhodospirillales</taxon>
        <taxon>Magnetovibrionaceae</taxon>
        <taxon>Magnetovibrio</taxon>
    </lineage>
</organism>
<keyword evidence="2" id="KW-1185">Reference proteome</keyword>
<reference evidence="2" key="1">
    <citation type="submission" date="2016-07" db="EMBL/GenBank/DDBJ databases">
        <authorList>
            <person name="Florea S."/>
            <person name="Webb J.S."/>
            <person name="Jaromczyk J."/>
            <person name="Schardl C.L."/>
        </authorList>
    </citation>
    <scope>NUCLEOTIDE SEQUENCE [LARGE SCALE GENOMIC DNA]</scope>
    <source>
        <strain evidence="2">MV-1</strain>
    </source>
</reference>
<dbReference type="AlphaFoldDB" id="A0A1E5Q8E3"/>
<protein>
    <submittedName>
        <fullName evidence="1">Uncharacterized protein</fullName>
    </submittedName>
</protein>
<dbReference type="Proteomes" id="UP000095347">
    <property type="component" value="Unassembled WGS sequence"/>
</dbReference>
<accession>A0A1E5Q8E3</accession>
<gene>
    <name evidence="1" type="ORF">BEN30_09400</name>
</gene>
<dbReference type="RefSeq" id="WP_069957778.1">
    <property type="nucleotide sequence ID" value="NZ_MCGG01000021.1"/>
</dbReference>
<name>A0A1E5Q8E3_9PROT</name>
<sequence>MEHERLKAFYEDHKEDMPENERLRIHRALSWYGRAERSEDDKDAAILFFWIAFNSAYGFEQDFGGKSGEKAVFNEFFEKIIGYDRSDIIYNAIWDKFSDSIRMLMRNKYIFQPFWHFHNGIVGFENWEERFQKDIARANQYLVSKNAKKILSLLFDRLYVLRNQLVHGGATWNSSVNRQQINDGHKILSFMLPKFVEIIILNPNEDWGKPIFPVVKD</sequence>